<dbReference type="RefSeq" id="WP_186767874.1">
    <property type="nucleotide sequence ID" value="NZ_SJPF01000008.1"/>
</dbReference>
<gene>
    <name evidence="1" type="ORF">Enr8_50260</name>
</gene>
<dbReference type="AlphaFoldDB" id="A0A5C5UUP3"/>
<accession>A0A5C5UUP3</accession>
<proteinExistence type="predicted"/>
<dbReference type="Proteomes" id="UP000318878">
    <property type="component" value="Unassembled WGS sequence"/>
</dbReference>
<organism evidence="1 2">
    <name type="scientific">Blastopirellula retiformator</name>
    <dbReference type="NCBI Taxonomy" id="2527970"/>
    <lineage>
        <taxon>Bacteria</taxon>
        <taxon>Pseudomonadati</taxon>
        <taxon>Planctomycetota</taxon>
        <taxon>Planctomycetia</taxon>
        <taxon>Pirellulales</taxon>
        <taxon>Pirellulaceae</taxon>
        <taxon>Blastopirellula</taxon>
    </lineage>
</organism>
<keyword evidence="2" id="KW-1185">Reference proteome</keyword>
<name>A0A5C5UUP3_9BACT</name>
<reference evidence="1 2" key="1">
    <citation type="submission" date="2019-02" db="EMBL/GenBank/DDBJ databases">
        <title>Deep-cultivation of Planctomycetes and their phenomic and genomic characterization uncovers novel biology.</title>
        <authorList>
            <person name="Wiegand S."/>
            <person name="Jogler M."/>
            <person name="Boedeker C."/>
            <person name="Pinto D."/>
            <person name="Vollmers J."/>
            <person name="Rivas-Marin E."/>
            <person name="Kohn T."/>
            <person name="Peeters S.H."/>
            <person name="Heuer A."/>
            <person name="Rast P."/>
            <person name="Oberbeckmann S."/>
            <person name="Bunk B."/>
            <person name="Jeske O."/>
            <person name="Meyerdierks A."/>
            <person name="Storesund J.E."/>
            <person name="Kallscheuer N."/>
            <person name="Luecker S."/>
            <person name="Lage O.M."/>
            <person name="Pohl T."/>
            <person name="Merkel B.J."/>
            <person name="Hornburger P."/>
            <person name="Mueller R.-W."/>
            <person name="Bruemmer F."/>
            <person name="Labrenz M."/>
            <person name="Spormann A.M."/>
            <person name="Op Den Camp H."/>
            <person name="Overmann J."/>
            <person name="Amann R."/>
            <person name="Jetten M.S.M."/>
            <person name="Mascher T."/>
            <person name="Medema M.H."/>
            <person name="Devos D.P."/>
            <person name="Kaster A.-K."/>
            <person name="Ovreas L."/>
            <person name="Rohde M."/>
            <person name="Galperin M.Y."/>
            <person name="Jogler C."/>
        </authorList>
    </citation>
    <scope>NUCLEOTIDE SEQUENCE [LARGE SCALE GENOMIC DNA]</scope>
    <source>
        <strain evidence="1 2">Enr8</strain>
    </source>
</reference>
<comment type="caution">
    <text evidence="1">The sequence shown here is derived from an EMBL/GenBank/DDBJ whole genome shotgun (WGS) entry which is preliminary data.</text>
</comment>
<evidence type="ECO:0000313" key="1">
    <source>
        <dbReference type="EMBL" id="TWT29509.1"/>
    </source>
</evidence>
<evidence type="ECO:0000313" key="2">
    <source>
        <dbReference type="Proteomes" id="UP000318878"/>
    </source>
</evidence>
<sequence>MDEELQAIQEAIDDLKAGDVGVPAEVILAEIRRKFLEDSPKQDKTG</sequence>
<protein>
    <submittedName>
        <fullName evidence="1">Uncharacterized protein</fullName>
    </submittedName>
</protein>
<dbReference type="EMBL" id="SJPF01000008">
    <property type="protein sequence ID" value="TWT29509.1"/>
    <property type="molecule type" value="Genomic_DNA"/>
</dbReference>